<name>A0A6A0AFS8_HAELA</name>
<keyword evidence="1" id="KW-0418">Kinase</keyword>
<evidence type="ECO:0000313" key="2">
    <source>
        <dbReference type="Proteomes" id="UP000485058"/>
    </source>
</evidence>
<protein>
    <submittedName>
        <fullName evidence="1">Diacylglycerol kinase</fullName>
    </submittedName>
</protein>
<sequence length="114" mass="12348">MEQTSPNEVVAAPGDEAAYWRYRDQDALAAPYSLPMQYLQGVRPEASMLPAAPLIVFINARSGGRDGPDLAVALSRAVGRVQVFDLSKHKPDSVLASLWANFDAQERAGDPHAK</sequence>
<keyword evidence="1" id="KW-0808">Transferase</keyword>
<comment type="caution">
    <text evidence="1">The sequence shown here is derived from an EMBL/GenBank/DDBJ whole genome shotgun (WGS) entry which is preliminary data.</text>
</comment>
<dbReference type="EMBL" id="BLLF01005084">
    <property type="protein sequence ID" value="GFH30707.1"/>
    <property type="molecule type" value="Genomic_DNA"/>
</dbReference>
<accession>A0A6A0AFS8</accession>
<dbReference type="Proteomes" id="UP000485058">
    <property type="component" value="Unassembled WGS sequence"/>
</dbReference>
<feature type="non-terminal residue" evidence="1">
    <location>
        <position position="1"/>
    </location>
</feature>
<dbReference type="AlphaFoldDB" id="A0A6A0AFS8"/>
<evidence type="ECO:0000313" key="1">
    <source>
        <dbReference type="EMBL" id="GFH30707.1"/>
    </source>
</evidence>
<proteinExistence type="predicted"/>
<gene>
    <name evidence="1" type="ORF">HaLaN_29606</name>
</gene>
<dbReference type="GO" id="GO:0016301">
    <property type="term" value="F:kinase activity"/>
    <property type="evidence" value="ECO:0007669"/>
    <property type="project" value="UniProtKB-KW"/>
</dbReference>
<feature type="non-terminal residue" evidence="1">
    <location>
        <position position="114"/>
    </location>
</feature>
<organism evidence="1 2">
    <name type="scientific">Haematococcus lacustris</name>
    <name type="common">Green alga</name>
    <name type="synonym">Haematococcus pluvialis</name>
    <dbReference type="NCBI Taxonomy" id="44745"/>
    <lineage>
        <taxon>Eukaryota</taxon>
        <taxon>Viridiplantae</taxon>
        <taxon>Chlorophyta</taxon>
        <taxon>core chlorophytes</taxon>
        <taxon>Chlorophyceae</taxon>
        <taxon>CS clade</taxon>
        <taxon>Chlamydomonadales</taxon>
        <taxon>Haematococcaceae</taxon>
        <taxon>Haematococcus</taxon>
    </lineage>
</organism>
<keyword evidence="2" id="KW-1185">Reference proteome</keyword>
<reference evidence="1 2" key="1">
    <citation type="submission" date="2020-02" db="EMBL/GenBank/DDBJ databases">
        <title>Draft genome sequence of Haematococcus lacustris strain NIES-144.</title>
        <authorList>
            <person name="Morimoto D."/>
            <person name="Nakagawa S."/>
            <person name="Yoshida T."/>
            <person name="Sawayama S."/>
        </authorList>
    </citation>
    <scope>NUCLEOTIDE SEQUENCE [LARGE SCALE GENOMIC DNA]</scope>
    <source>
        <strain evidence="1 2">NIES-144</strain>
    </source>
</reference>